<dbReference type="SUPFAM" id="SSF55874">
    <property type="entry name" value="ATPase domain of HSP90 chaperone/DNA topoisomerase II/histidine kinase"/>
    <property type="match status" value="1"/>
</dbReference>
<evidence type="ECO:0000256" key="8">
    <source>
        <dbReference type="ARBA" id="ARBA00022741"/>
    </source>
</evidence>
<evidence type="ECO:0000259" key="15">
    <source>
        <dbReference type="PROSITE" id="PS50109"/>
    </source>
</evidence>
<dbReference type="Gene3D" id="1.10.287.130">
    <property type="match status" value="1"/>
</dbReference>
<feature type="domain" description="Histidine kinase" evidence="15">
    <location>
        <begin position="179"/>
        <end position="378"/>
    </location>
</feature>
<keyword evidence="4" id="KW-1003">Cell membrane</keyword>
<dbReference type="InterPro" id="IPR036097">
    <property type="entry name" value="HisK_dim/P_sf"/>
</dbReference>
<dbReference type="EC" id="2.7.13.3" evidence="3"/>
<keyword evidence="6" id="KW-0808">Transferase</keyword>
<dbReference type="InterPro" id="IPR050398">
    <property type="entry name" value="HssS/ArlS-like"/>
</dbReference>
<dbReference type="RefSeq" id="WP_007643370.1">
    <property type="nucleotide sequence ID" value="NC_020514.1"/>
</dbReference>
<dbReference type="InterPro" id="IPR005467">
    <property type="entry name" value="His_kinase_dom"/>
</dbReference>
<protein>
    <recommendedName>
        <fullName evidence="3">histidine kinase</fullName>
        <ecNumber evidence="3">2.7.13.3</ecNumber>
    </recommendedName>
</protein>
<evidence type="ECO:0000256" key="14">
    <source>
        <dbReference type="SAM" id="Phobius"/>
    </source>
</evidence>
<comment type="subcellular location">
    <subcellularLocation>
        <location evidence="2">Cell membrane</location>
        <topology evidence="2">Multi-pass membrane protein</topology>
    </subcellularLocation>
</comment>
<keyword evidence="5" id="KW-0597">Phosphoprotein</keyword>
<dbReference type="Gene3D" id="3.30.565.10">
    <property type="entry name" value="Histidine kinase-like ATPase, C-terminal domain"/>
    <property type="match status" value="1"/>
</dbReference>
<evidence type="ECO:0000256" key="4">
    <source>
        <dbReference type="ARBA" id="ARBA00022475"/>
    </source>
</evidence>
<keyword evidence="13 14" id="KW-0472">Membrane</keyword>
<dbReference type="OrthoDB" id="9121563at2"/>
<dbReference type="EMBL" id="CP003837">
    <property type="protein sequence ID" value="AGH44224.1"/>
    <property type="molecule type" value="Genomic_DNA"/>
</dbReference>
<feature type="transmembrane region" description="Helical" evidence="14">
    <location>
        <begin position="99"/>
        <end position="119"/>
    </location>
</feature>
<dbReference type="PATRIC" id="fig|1129794.4.peg.2092"/>
<proteinExistence type="predicted"/>
<dbReference type="KEGG" id="gps:C427_2115"/>
<evidence type="ECO:0000256" key="13">
    <source>
        <dbReference type="ARBA" id="ARBA00023136"/>
    </source>
</evidence>
<evidence type="ECO:0000256" key="12">
    <source>
        <dbReference type="ARBA" id="ARBA00023012"/>
    </source>
</evidence>
<evidence type="ECO:0000256" key="3">
    <source>
        <dbReference type="ARBA" id="ARBA00012438"/>
    </source>
</evidence>
<evidence type="ECO:0000313" key="17">
    <source>
        <dbReference type="Proteomes" id="UP000011864"/>
    </source>
</evidence>
<keyword evidence="9" id="KW-0418">Kinase</keyword>
<evidence type="ECO:0000256" key="11">
    <source>
        <dbReference type="ARBA" id="ARBA00022989"/>
    </source>
</evidence>
<keyword evidence="8" id="KW-0547">Nucleotide-binding</keyword>
<keyword evidence="11 14" id="KW-1133">Transmembrane helix</keyword>
<keyword evidence="10" id="KW-0067">ATP-binding</keyword>
<evidence type="ECO:0000256" key="10">
    <source>
        <dbReference type="ARBA" id="ARBA00022840"/>
    </source>
</evidence>
<evidence type="ECO:0000256" key="9">
    <source>
        <dbReference type="ARBA" id="ARBA00022777"/>
    </source>
</evidence>
<dbReference type="GO" id="GO:0005524">
    <property type="term" value="F:ATP binding"/>
    <property type="evidence" value="ECO:0007669"/>
    <property type="project" value="UniProtKB-KW"/>
</dbReference>
<evidence type="ECO:0000256" key="5">
    <source>
        <dbReference type="ARBA" id="ARBA00022553"/>
    </source>
</evidence>
<comment type="catalytic activity">
    <reaction evidence="1">
        <text>ATP + protein L-histidine = ADP + protein N-phospho-L-histidine.</text>
        <dbReference type="EC" id="2.7.13.3"/>
    </reaction>
</comment>
<dbReference type="GO" id="GO:0000155">
    <property type="term" value="F:phosphorelay sensor kinase activity"/>
    <property type="evidence" value="ECO:0007669"/>
    <property type="project" value="InterPro"/>
</dbReference>
<keyword evidence="7 14" id="KW-0812">Transmembrane</keyword>
<name>K7ADT0_9ALTE</name>
<dbReference type="SUPFAM" id="SSF47384">
    <property type="entry name" value="Homodimeric domain of signal transducing histidine kinase"/>
    <property type="match status" value="1"/>
</dbReference>
<sequence>MSENYIAEYQLDRSTPIPKDEDFVFYVETEQMPQYLALYINNNASWVGFRSIELSNRDYLIGRTKLNADEFLTIVYHKTENSELSISINTYLNEAFEPILWAVLVTFILSIFMIVYMTLKFIRPLRELKDWTSQLNKSNKITNVPNFTFEELNGLANTLAESLNENLRLIEKDTFFIRAASHELRTPIAVSSVNIELMNMYSEIQHVSPKLTVPLLRIENAVKDMQQLSETLLWLDHDGGSSIESTQFDLRSTIHSIVADSRYLLKNKNVDVVINCENSNICCNFPSFKIVLGNIVRNAMQYTISGRIEIDLDERMALIKNVDRNETFVNAVNPDSTDNSDYGYGLGLILVEKICNKGHWKYSTSNIVGGREVKILFK</sequence>
<evidence type="ECO:0000256" key="6">
    <source>
        <dbReference type="ARBA" id="ARBA00022679"/>
    </source>
</evidence>
<dbReference type="AlphaFoldDB" id="K7ADT0"/>
<dbReference type="PANTHER" id="PTHR45528:SF1">
    <property type="entry name" value="SENSOR HISTIDINE KINASE CPXA"/>
    <property type="match status" value="1"/>
</dbReference>
<dbReference type="HOGENOM" id="CLU_000445_89_37_6"/>
<keyword evidence="12" id="KW-0902">Two-component regulatory system</keyword>
<reference evidence="16 17" key="1">
    <citation type="journal article" date="2013" name="Genome Announc.">
        <title>Complete Genome Sequence of Glaciecola psychrophila Strain 170T.</title>
        <authorList>
            <person name="Yin J."/>
            <person name="Chen J."/>
            <person name="Liu G."/>
            <person name="Yu Y."/>
            <person name="Song L."/>
            <person name="Wang X."/>
            <person name="Qu X."/>
        </authorList>
    </citation>
    <scope>NUCLEOTIDE SEQUENCE [LARGE SCALE GENOMIC DNA]</scope>
    <source>
        <strain evidence="16 17">170</strain>
    </source>
</reference>
<dbReference type="GO" id="GO:0005886">
    <property type="term" value="C:plasma membrane"/>
    <property type="evidence" value="ECO:0007669"/>
    <property type="project" value="UniProtKB-SubCell"/>
</dbReference>
<evidence type="ECO:0000313" key="16">
    <source>
        <dbReference type="EMBL" id="AGH44224.1"/>
    </source>
</evidence>
<dbReference type="PANTHER" id="PTHR45528">
    <property type="entry name" value="SENSOR HISTIDINE KINASE CPXA"/>
    <property type="match status" value="1"/>
</dbReference>
<accession>K7ADT0</accession>
<dbReference type="PROSITE" id="PS50109">
    <property type="entry name" value="HIS_KIN"/>
    <property type="match status" value="1"/>
</dbReference>
<gene>
    <name evidence="16" type="ORF">C427_2115</name>
</gene>
<evidence type="ECO:0000256" key="2">
    <source>
        <dbReference type="ARBA" id="ARBA00004651"/>
    </source>
</evidence>
<dbReference type="Proteomes" id="UP000011864">
    <property type="component" value="Chromosome"/>
</dbReference>
<evidence type="ECO:0000256" key="7">
    <source>
        <dbReference type="ARBA" id="ARBA00022692"/>
    </source>
</evidence>
<dbReference type="InterPro" id="IPR036890">
    <property type="entry name" value="HATPase_C_sf"/>
</dbReference>
<dbReference type="CDD" id="cd00082">
    <property type="entry name" value="HisKA"/>
    <property type="match status" value="1"/>
</dbReference>
<keyword evidence="17" id="KW-1185">Reference proteome</keyword>
<dbReference type="InterPro" id="IPR003661">
    <property type="entry name" value="HisK_dim/P_dom"/>
</dbReference>
<dbReference type="eggNOG" id="COG0642">
    <property type="taxonomic scope" value="Bacteria"/>
</dbReference>
<organism evidence="16 17">
    <name type="scientific">Paraglaciecola psychrophila 170</name>
    <dbReference type="NCBI Taxonomy" id="1129794"/>
    <lineage>
        <taxon>Bacteria</taxon>
        <taxon>Pseudomonadati</taxon>
        <taxon>Pseudomonadota</taxon>
        <taxon>Gammaproteobacteria</taxon>
        <taxon>Alteromonadales</taxon>
        <taxon>Alteromonadaceae</taxon>
        <taxon>Paraglaciecola</taxon>
    </lineage>
</organism>
<dbReference type="STRING" id="1129794.C427_2115"/>
<evidence type="ECO:0000256" key="1">
    <source>
        <dbReference type="ARBA" id="ARBA00000085"/>
    </source>
</evidence>